<name>Q1ZX73_PHOAS</name>
<dbReference type="AlphaFoldDB" id="Q1ZX73"/>
<organism evidence="1 2">
    <name type="scientific">Photobacterium angustum (strain S14 / CCUG 15956)</name>
    <name type="common">Vibrio sp. (strain S14 / CCUG 15956)</name>
    <dbReference type="NCBI Taxonomy" id="314292"/>
    <lineage>
        <taxon>Bacteria</taxon>
        <taxon>Pseudomonadati</taxon>
        <taxon>Pseudomonadota</taxon>
        <taxon>Gammaproteobacteria</taxon>
        <taxon>Vibrionales</taxon>
        <taxon>Vibrionaceae</taxon>
        <taxon>Photobacterium</taxon>
    </lineage>
</organism>
<evidence type="ECO:0000313" key="1">
    <source>
        <dbReference type="EMBL" id="EAS65487.1"/>
    </source>
</evidence>
<comment type="caution">
    <text evidence="1">The sequence shown here is derived from an EMBL/GenBank/DDBJ whole genome shotgun (WGS) entry which is preliminary data.</text>
</comment>
<sequence length="51" mass="6216">MININSNTAQKGSKYKFKNIFKKQKITNHMFLNDFKIYVFFLNFSFENMNK</sequence>
<protein>
    <submittedName>
        <fullName evidence="1">Uncharacterized protein</fullName>
    </submittedName>
</protein>
<accession>Q1ZX73</accession>
<dbReference type="EMBL" id="AAOJ01000001">
    <property type="protein sequence ID" value="EAS65487.1"/>
    <property type="molecule type" value="Genomic_DNA"/>
</dbReference>
<dbReference type="HOGENOM" id="CLU_3102015_0_0_6"/>
<gene>
    <name evidence="1" type="ORF">VAS14_09259</name>
</gene>
<evidence type="ECO:0000313" key="2">
    <source>
        <dbReference type="Proteomes" id="UP000001603"/>
    </source>
</evidence>
<dbReference type="Proteomes" id="UP000001603">
    <property type="component" value="Unassembled WGS sequence"/>
</dbReference>
<reference evidence="1 2" key="1">
    <citation type="journal article" date="2009" name="Proc. Natl. Acad. Sci. U.S.A.">
        <title>The genomic basis of trophic strategy in marine bacteria.</title>
        <authorList>
            <person name="Lauro F.M."/>
            <person name="McDougald D."/>
            <person name="Thomas T."/>
            <person name="Williams T.J."/>
            <person name="Egan S."/>
            <person name="Rice S."/>
            <person name="DeMaere M.Z."/>
            <person name="Ting L."/>
            <person name="Ertan H."/>
            <person name="Johnson J."/>
            <person name="Ferriera S."/>
            <person name="Lapidus A."/>
            <person name="Anderson I."/>
            <person name="Kyrpides N."/>
            <person name="Munk A.C."/>
            <person name="Detter C."/>
            <person name="Han C.S."/>
            <person name="Brown M.V."/>
            <person name="Robb F.T."/>
            <person name="Kjelleberg S."/>
            <person name="Cavicchioli R."/>
        </authorList>
    </citation>
    <scope>NUCLEOTIDE SEQUENCE [LARGE SCALE GENOMIC DNA]</scope>
    <source>
        <strain evidence="1 2">S14</strain>
    </source>
</reference>
<proteinExistence type="predicted"/>